<sequence>MDEKKCCTVVNHYYGCCGGCRNVGPETENVYSTEEFVCGKWIDGKPIYRKVITGSLANESGNSLVFADVSGLNIDRLVDLYGSATNKAETGQIVLQTSYNRADALPVAVNMVYDAGAGELQYYFVNVGGFYSGASAYVVIEYTKK</sequence>
<proteinExistence type="predicted"/>
<protein>
    <submittedName>
        <fullName evidence="1">Uncharacterized protein</fullName>
    </submittedName>
</protein>
<reference evidence="1" key="1">
    <citation type="submission" date="2022-11" db="EMBL/GenBank/DDBJ databases">
        <title>Lacrimispora xylanolytica sy1, complete genome.</title>
        <authorList>
            <person name="Choi S."/>
        </authorList>
    </citation>
    <scope>NUCLEOTIDE SEQUENCE</scope>
    <source>
        <strain evidence="1">Sy1</strain>
    </source>
</reference>
<name>A0ABY7AEE5_9FIRM</name>
<dbReference type="RefSeq" id="WP_268116008.1">
    <property type="nucleotide sequence ID" value="NZ_CP113524.1"/>
</dbReference>
<gene>
    <name evidence="1" type="ORF">OW255_06125</name>
</gene>
<organism evidence="1 2">
    <name type="scientific">Lacrimispora xylanolytica</name>
    <dbReference type="NCBI Taxonomy" id="29375"/>
    <lineage>
        <taxon>Bacteria</taxon>
        <taxon>Bacillati</taxon>
        <taxon>Bacillota</taxon>
        <taxon>Clostridia</taxon>
        <taxon>Lachnospirales</taxon>
        <taxon>Lachnospiraceae</taxon>
        <taxon>Lacrimispora</taxon>
    </lineage>
</organism>
<evidence type="ECO:0000313" key="1">
    <source>
        <dbReference type="EMBL" id="WAJ25085.1"/>
    </source>
</evidence>
<keyword evidence="2" id="KW-1185">Reference proteome</keyword>
<evidence type="ECO:0000313" key="2">
    <source>
        <dbReference type="Proteomes" id="UP001163115"/>
    </source>
</evidence>
<dbReference type="EMBL" id="CP113524">
    <property type="protein sequence ID" value="WAJ25085.1"/>
    <property type="molecule type" value="Genomic_DNA"/>
</dbReference>
<accession>A0ABY7AEE5</accession>
<dbReference type="Proteomes" id="UP001163115">
    <property type="component" value="Chromosome"/>
</dbReference>